<reference evidence="2" key="1">
    <citation type="submission" date="2018-11" db="EMBL/GenBank/DDBJ databases">
        <authorList>
            <person name="Grassa J C."/>
        </authorList>
    </citation>
    <scope>NUCLEOTIDE SEQUENCE [LARGE SCALE GENOMIC DNA]</scope>
</reference>
<organism evidence="2 3">
    <name type="scientific">Cannabis sativa</name>
    <name type="common">Hemp</name>
    <name type="synonym">Marijuana</name>
    <dbReference type="NCBI Taxonomy" id="3483"/>
    <lineage>
        <taxon>Eukaryota</taxon>
        <taxon>Viridiplantae</taxon>
        <taxon>Streptophyta</taxon>
        <taxon>Embryophyta</taxon>
        <taxon>Tracheophyta</taxon>
        <taxon>Spermatophyta</taxon>
        <taxon>Magnoliopsida</taxon>
        <taxon>eudicotyledons</taxon>
        <taxon>Gunneridae</taxon>
        <taxon>Pentapetalae</taxon>
        <taxon>rosids</taxon>
        <taxon>fabids</taxon>
        <taxon>Rosales</taxon>
        <taxon>Cannabaceae</taxon>
        <taxon>Cannabis</taxon>
    </lineage>
</organism>
<name>A0A803NJM7_CANSA</name>
<dbReference type="Gramene" id="evm.model.01.2081">
    <property type="protein sequence ID" value="cds.evm.model.01.2081"/>
    <property type="gene ID" value="evm.TU.01.2081"/>
</dbReference>
<evidence type="ECO:0000313" key="2">
    <source>
        <dbReference type="EnsemblPlants" id="cds.evm.model.01.2081"/>
    </source>
</evidence>
<feature type="region of interest" description="Disordered" evidence="1">
    <location>
        <begin position="32"/>
        <end position="89"/>
    </location>
</feature>
<dbReference type="AlphaFoldDB" id="A0A803NJM7"/>
<accession>A0A803NJM7</accession>
<evidence type="ECO:0000256" key="1">
    <source>
        <dbReference type="SAM" id="MobiDB-lite"/>
    </source>
</evidence>
<protein>
    <submittedName>
        <fullName evidence="2">Uncharacterized protein</fullName>
    </submittedName>
</protein>
<dbReference type="Proteomes" id="UP000596661">
    <property type="component" value="Chromosome 1"/>
</dbReference>
<feature type="compositionally biased region" description="Basic and acidic residues" evidence="1">
    <location>
        <begin position="72"/>
        <end position="82"/>
    </location>
</feature>
<evidence type="ECO:0000313" key="3">
    <source>
        <dbReference type="Proteomes" id="UP000596661"/>
    </source>
</evidence>
<dbReference type="EMBL" id="UZAU01000056">
    <property type="status" value="NOT_ANNOTATED_CDS"/>
    <property type="molecule type" value="Genomic_DNA"/>
</dbReference>
<reference evidence="2" key="2">
    <citation type="submission" date="2021-03" db="UniProtKB">
        <authorList>
            <consortium name="EnsemblPlants"/>
        </authorList>
    </citation>
    <scope>IDENTIFICATION</scope>
</reference>
<keyword evidence="3" id="KW-1185">Reference proteome</keyword>
<sequence length="174" mass="20143">MVGGKLWDDLQGLLVRNNNEFNERAQVFVHKEETRNKMKMLKTDSGSKPSTSMATASTVSTKVDNPSGSNTKRKDDSKESSKNKKKQKKHDKYVSIYSVYTELNETHENIFLAKENRVTFCKIEPMRASISHNSIIQQNIANFTFDMFCILIKEFRQLKDEIDPNLARILDRFM</sequence>
<proteinExistence type="predicted"/>
<feature type="compositionally biased region" description="Low complexity" evidence="1">
    <location>
        <begin position="50"/>
        <end position="61"/>
    </location>
</feature>
<dbReference type="EnsemblPlants" id="evm.model.01.2081">
    <property type="protein sequence ID" value="cds.evm.model.01.2081"/>
    <property type="gene ID" value="evm.TU.01.2081"/>
</dbReference>